<name>A0A165G4E1_9BASI</name>
<dbReference type="EMBL" id="KV423961">
    <property type="protein sequence ID" value="KZT57583.1"/>
    <property type="molecule type" value="Genomic_DNA"/>
</dbReference>
<evidence type="ECO:0000256" key="1">
    <source>
        <dbReference type="SAM" id="Coils"/>
    </source>
</evidence>
<keyword evidence="3" id="KW-1185">Reference proteome</keyword>
<organism evidence="2 3">
    <name type="scientific">Calocera cornea HHB12733</name>
    <dbReference type="NCBI Taxonomy" id="1353952"/>
    <lineage>
        <taxon>Eukaryota</taxon>
        <taxon>Fungi</taxon>
        <taxon>Dikarya</taxon>
        <taxon>Basidiomycota</taxon>
        <taxon>Agaricomycotina</taxon>
        <taxon>Dacrymycetes</taxon>
        <taxon>Dacrymycetales</taxon>
        <taxon>Dacrymycetaceae</taxon>
        <taxon>Calocera</taxon>
    </lineage>
</organism>
<protein>
    <submittedName>
        <fullName evidence="2">Uncharacterized protein</fullName>
    </submittedName>
</protein>
<dbReference type="InParanoid" id="A0A165G4E1"/>
<feature type="coiled-coil region" evidence="1">
    <location>
        <begin position="226"/>
        <end position="253"/>
    </location>
</feature>
<evidence type="ECO:0000313" key="2">
    <source>
        <dbReference type="EMBL" id="KZT57583.1"/>
    </source>
</evidence>
<evidence type="ECO:0000313" key="3">
    <source>
        <dbReference type="Proteomes" id="UP000076842"/>
    </source>
</evidence>
<accession>A0A165G4E1</accession>
<dbReference type="AlphaFoldDB" id="A0A165G4E1"/>
<proteinExistence type="predicted"/>
<dbReference type="Proteomes" id="UP000076842">
    <property type="component" value="Unassembled WGS sequence"/>
</dbReference>
<reference evidence="2 3" key="1">
    <citation type="journal article" date="2016" name="Mol. Biol. Evol.">
        <title>Comparative Genomics of Early-Diverging Mushroom-Forming Fungi Provides Insights into the Origins of Lignocellulose Decay Capabilities.</title>
        <authorList>
            <person name="Nagy L.G."/>
            <person name="Riley R."/>
            <person name="Tritt A."/>
            <person name="Adam C."/>
            <person name="Daum C."/>
            <person name="Floudas D."/>
            <person name="Sun H."/>
            <person name="Yadav J.S."/>
            <person name="Pangilinan J."/>
            <person name="Larsson K.H."/>
            <person name="Matsuura K."/>
            <person name="Barry K."/>
            <person name="Labutti K."/>
            <person name="Kuo R."/>
            <person name="Ohm R.A."/>
            <person name="Bhattacharya S.S."/>
            <person name="Shirouzu T."/>
            <person name="Yoshinaga Y."/>
            <person name="Martin F.M."/>
            <person name="Grigoriev I.V."/>
            <person name="Hibbett D.S."/>
        </authorList>
    </citation>
    <scope>NUCLEOTIDE SEQUENCE [LARGE SCALE GENOMIC DNA]</scope>
    <source>
        <strain evidence="2 3">HHB12733</strain>
    </source>
</reference>
<gene>
    <name evidence="2" type="ORF">CALCODRAFT_508698</name>
</gene>
<sequence>MYIHKLLRAGIVTCSKTRKAYELGVCASPAYNASAHRTPVDCLEARLSVYGTDVYPVRDRVDAPYLLPLHLSAQLGQDDGHPPQRSSDFFRNTSKVYMSFPTTPYTAGPTATNNVLFTATAASPPAPKAATVTGEVVAQMAASNPDAMDIDPPITVALAATMAQTMPSSSHAHSVHYNTSTNFDVLYRNNPHRLRQLYIEATTLNSTHALIMRELEDEVEMLTNIKAHVFDQLMKAQEENNALKAEIAFLKAQQTHASLPRI</sequence>
<keyword evidence="1" id="KW-0175">Coiled coil</keyword>